<comment type="caution">
    <text evidence="2">The sequence shown here is derived from an EMBL/GenBank/DDBJ whole genome shotgun (WGS) entry which is preliminary data.</text>
</comment>
<dbReference type="InterPro" id="IPR025161">
    <property type="entry name" value="IS402-like_dom"/>
</dbReference>
<name>A0ABU7U5B8_9PROT</name>
<dbReference type="PANTHER" id="PTHR46637">
    <property type="entry name" value="TIS1421-TRANSPOSASE PROTEIN A"/>
    <property type="match status" value="1"/>
</dbReference>
<feature type="domain" description="Insertion element IS402-like" evidence="1">
    <location>
        <begin position="100"/>
        <end position="169"/>
    </location>
</feature>
<sequence>MRSERLTTNQHAVLWLLQRFETGTCETGFRRLGWTPPDGANPLRITCPVQVLQSCLARGFVEMVGQTARLTERGQERAAAFYVRPVSVQRATLPNEVQWLTDAQLAAVEPWYPDTYRPRLDDRKILTGIVHVIHHGKMWGQVPPECGQELQVYRRFLKWSKSGVLDAVFAHLRTRRADGSICLVITPEMLLRHPGTRQGVMAGWYPSILAPEELAA</sequence>
<dbReference type="PANTHER" id="PTHR46637:SF1">
    <property type="entry name" value="BLL5188 PROTEIN"/>
    <property type="match status" value="1"/>
</dbReference>
<dbReference type="EMBL" id="JAWJZY010000002">
    <property type="protein sequence ID" value="MEE8658815.1"/>
    <property type="molecule type" value="Genomic_DNA"/>
</dbReference>
<gene>
    <name evidence="2" type="ORF">DOFOFD_07305</name>
</gene>
<reference evidence="2 3" key="1">
    <citation type="submission" date="2023-10" db="EMBL/GenBank/DDBJ databases">
        <title>Sorlinia euscelidii gen. nov., sp. nov., an acetic acid bacteria isolated from the gut of Euscelidius variegatus emitter.</title>
        <authorList>
            <person name="Michoud G."/>
            <person name="Marasco R."/>
            <person name="Seferji K."/>
            <person name="Gonella E."/>
            <person name="Garuglieri E."/>
            <person name="Alma A."/>
            <person name="Mapelli F."/>
            <person name="Borin S."/>
            <person name="Daffonchio D."/>
            <person name="Crotti E."/>
        </authorList>
    </citation>
    <scope>NUCLEOTIDE SEQUENCE [LARGE SCALE GENOMIC DNA]</scope>
    <source>
        <strain evidence="2 3">EV16P</strain>
    </source>
</reference>
<organism evidence="2 3">
    <name type="scientific">Sorlinia euscelidii</name>
    <dbReference type="NCBI Taxonomy" id="3081148"/>
    <lineage>
        <taxon>Bacteria</taxon>
        <taxon>Pseudomonadati</taxon>
        <taxon>Pseudomonadota</taxon>
        <taxon>Alphaproteobacteria</taxon>
        <taxon>Acetobacterales</taxon>
        <taxon>Acetobacteraceae</taxon>
        <taxon>Sorlinia</taxon>
    </lineage>
</organism>
<evidence type="ECO:0000313" key="3">
    <source>
        <dbReference type="Proteomes" id="UP001312908"/>
    </source>
</evidence>
<dbReference type="Pfam" id="PF13340">
    <property type="entry name" value="DUF4096"/>
    <property type="match status" value="1"/>
</dbReference>
<proteinExistence type="predicted"/>
<dbReference type="InterPro" id="IPR052909">
    <property type="entry name" value="Transposase_6_like"/>
</dbReference>
<evidence type="ECO:0000259" key="1">
    <source>
        <dbReference type="Pfam" id="PF13340"/>
    </source>
</evidence>
<dbReference type="Proteomes" id="UP001312908">
    <property type="component" value="Unassembled WGS sequence"/>
</dbReference>
<dbReference type="RefSeq" id="WP_394819686.1">
    <property type="nucleotide sequence ID" value="NZ_JAWJZY010000002.1"/>
</dbReference>
<evidence type="ECO:0000313" key="2">
    <source>
        <dbReference type="EMBL" id="MEE8658815.1"/>
    </source>
</evidence>
<accession>A0ABU7U5B8</accession>
<protein>
    <recommendedName>
        <fullName evidence="1">Insertion element IS402-like domain-containing protein</fullName>
    </recommendedName>
</protein>
<keyword evidence="3" id="KW-1185">Reference proteome</keyword>